<dbReference type="EMBL" id="AXUT01000300">
    <property type="protein sequence ID" value="ESU77846.1"/>
    <property type="molecule type" value="Genomic_DNA"/>
</dbReference>
<accession>A0A090NDT3</accession>
<comment type="caution">
    <text evidence="1">The sequence shown here is derived from an EMBL/GenBank/DDBJ whole genome shotgun (WGS) entry which is preliminary data.</text>
</comment>
<organism evidence="1 2">
    <name type="scientific">Shigella dysenteriae WRSd3</name>
    <dbReference type="NCBI Taxonomy" id="1401327"/>
    <lineage>
        <taxon>Bacteria</taxon>
        <taxon>Pseudomonadati</taxon>
        <taxon>Pseudomonadota</taxon>
        <taxon>Gammaproteobacteria</taxon>
        <taxon>Enterobacterales</taxon>
        <taxon>Enterobacteriaceae</taxon>
        <taxon>Shigella</taxon>
    </lineage>
</organism>
<dbReference type="AlphaFoldDB" id="A0A090NDT3"/>
<proteinExistence type="predicted"/>
<protein>
    <submittedName>
        <fullName evidence="1">Uncharacterized protein</fullName>
    </submittedName>
</protein>
<feature type="non-terminal residue" evidence="1">
    <location>
        <position position="1"/>
    </location>
</feature>
<reference evidence="1 2" key="1">
    <citation type="submission" date="2013-10" db="EMBL/GenBank/DDBJ databases">
        <title>Draft genomes and the virulence plasmids of Sd1617 vaccine constructs: WRSd3 and WRSd5.</title>
        <authorList>
            <person name="Aksomboon Vongsawan A."/>
            <person name="Venkatesan M.M."/>
            <person name="Vaisvil B."/>
            <person name="Emel G."/>
            <person name="Kepatral V."/>
            <person name="Sethabutr O."/>
            <person name="Serichantalergs O."/>
            <person name="Mason C."/>
        </authorList>
    </citation>
    <scope>NUCLEOTIDE SEQUENCE [LARGE SCALE GENOMIC DNA]</scope>
    <source>
        <strain evidence="1 2">WRSd3</strain>
    </source>
</reference>
<evidence type="ECO:0000313" key="1">
    <source>
        <dbReference type="EMBL" id="ESU77846.1"/>
    </source>
</evidence>
<gene>
    <name evidence="1" type="ORF">WRSd3_03344</name>
</gene>
<name>A0A090NDT3_SHIDY</name>
<dbReference type="Proteomes" id="UP000017944">
    <property type="component" value="Unassembled WGS sequence"/>
</dbReference>
<sequence length="74" mass="8626">PDELPGCSTPRLKRGKFYSFWVKNANTAGIWCTETGRKICRHYSDPRHILSTFIANHVNEYPVHFHLLNTFTFS</sequence>
<dbReference type="RefSeq" id="WP_023636891.1">
    <property type="nucleotide sequence ID" value="NZ_AXUT01000300.1"/>
</dbReference>
<evidence type="ECO:0000313" key="2">
    <source>
        <dbReference type="Proteomes" id="UP000017944"/>
    </source>
</evidence>